<dbReference type="NCBIfam" id="TIGR00051">
    <property type="entry name" value="YbgC/FadM family acyl-CoA thioesterase"/>
    <property type="match status" value="1"/>
</dbReference>
<evidence type="ECO:0000256" key="2">
    <source>
        <dbReference type="ARBA" id="ARBA00022801"/>
    </source>
</evidence>
<dbReference type="Proteomes" id="UP000199163">
    <property type="component" value="Unassembled WGS sequence"/>
</dbReference>
<dbReference type="OrthoDB" id="9800856at2"/>
<evidence type="ECO:0000256" key="1">
    <source>
        <dbReference type="ARBA" id="ARBA00005953"/>
    </source>
</evidence>
<name>A0A1G7YYZ0_9BACI</name>
<dbReference type="InterPro" id="IPR006684">
    <property type="entry name" value="YbgC/YbaW"/>
</dbReference>
<gene>
    <name evidence="3" type="ORF">SAMN05192534_101330</name>
</gene>
<reference evidence="3 4" key="1">
    <citation type="submission" date="2016-10" db="EMBL/GenBank/DDBJ databases">
        <authorList>
            <person name="de Groot N.N."/>
        </authorList>
    </citation>
    <scope>NUCLEOTIDE SEQUENCE [LARGE SCALE GENOMIC DNA]</scope>
    <source>
        <strain evidence="3 4">DSM 21632</strain>
    </source>
</reference>
<proteinExistence type="inferred from homology"/>
<dbReference type="RefSeq" id="WP_091270573.1">
    <property type="nucleotide sequence ID" value="NZ_FNDK01000001.1"/>
</dbReference>
<dbReference type="PANTHER" id="PTHR31793:SF27">
    <property type="entry name" value="NOVEL THIOESTERASE SUPERFAMILY DOMAIN AND SAPOSIN A-TYPE DOMAIN CONTAINING PROTEIN (0610012H03RIK)"/>
    <property type="match status" value="1"/>
</dbReference>
<protein>
    <submittedName>
        <fullName evidence="3">Acyl-CoA thioester hydrolase</fullName>
    </submittedName>
</protein>
<evidence type="ECO:0000313" key="4">
    <source>
        <dbReference type="Proteomes" id="UP000199163"/>
    </source>
</evidence>
<accession>A0A1G7YYZ0</accession>
<dbReference type="CDD" id="cd00586">
    <property type="entry name" value="4HBT"/>
    <property type="match status" value="1"/>
</dbReference>
<dbReference type="GO" id="GO:0047617">
    <property type="term" value="F:fatty acyl-CoA hydrolase activity"/>
    <property type="evidence" value="ECO:0007669"/>
    <property type="project" value="TreeGrafter"/>
</dbReference>
<organism evidence="3 4">
    <name type="scientific">Alteribacillus persepolensis</name>
    <dbReference type="NCBI Taxonomy" id="568899"/>
    <lineage>
        <taxon>Bacteria</taxon>
        <taxon>Bacillati</taxon>
        <taxon>Bacillota</taxon>
        <taxon>Bacilli</taxon>
        <taxon>Bacillales</taxon>
        <taxon>Bacillaceae</taxon>
        <taxon>Alteribacillus</taxon>
    </lineage>
</organism>
<dbReference type="Pfam" id="PF13279">
    <property type="entry name" value="4HBT_2"/>
    <property type="match status" value="1"/>
</dbReference>
<dbReference type="Gene3D" id="3.10.129.10">
    <property type="entry name" value="Hotdog Thioesterase"/>
    <property type="match status" value="1"/>
</dbReference>
<dbReference type="InterPro" id="IPR050563">
    <property type="entry name" value="4-hydroxybenzoyl-CoA_TE"/>
</dbReference>
<comment type="similarity">
    <text evidence="1">Belongs to the 4-hydroxybenzoyl-CoA thioesterase family.</text>
</comment>
<evidence type="ECO:0000313" key="3">
    <source>
        <dbReference type="EMBL" id="SDH01673.1"/>
    </source>
</evidence>
<dbReference type="PANTHER" id="PTHR31793">
    <property type="entry name" value="4-HYDROXYBENZOYL-COA THIOESTERASE FAMILY MEMBER"/>
    <property type="match status" value="1"/>
</dbReference>
<dbReference type="EMBL" id="FNDK01000001">
    <property type="protein sequence ID" value="SDH01673.1"/>
    <property type="molecule type" value="Genomic_DNA"/>
</dbReference>
<dbReference type="InterPro" id="IPR029069">
    <property type="entry name" value="HotDog_dom_sf"/>
</dbReference>
<dbReference type="AlphaFoldDB" id="A0A1G7YYZ0"/>
<dbReference type="PIRSF" id="PIRSF003230">
    <property type="entry name" value="YbgC"/>
    <property type="match status" value="1"/>
</dbReference>
<dbReference type="STRING" id="568899.SAMN05192534_101330"/>
<sequence length="138" mass="15936">MKVTQTNIDVRYAETDQMGVVHHSNYVVWCELGRTKLINELGFDYAELESSGILSPVININLDYKQPAHFGETVTISTWIESYDGIRVIYGYHTENEKGTTCMEGTSTHVCVNKETFRPISIKKHLPDWHKTYEKHKK</sequence>
<keyword evidence="4" id="KW-1185">Reference proteome</keyword>
<dbReference type="SUPFAM" id="SSF54637">
    <property type="entry name" value="Thioesterase/thiol ester dehydrase-isomerase"/>
    <property type="match status" value="1"/>
</dbReference>
<keyword evidence="2 3" id="KW-0378">Hydrolase</keyword>